<dbReference type="GO" id="GO:0016787">
    <property type="term" value="F:hydrolase activity"/>
    <property type="evidence" value="ECO:0007669"/>
    <property type="project" value="UniProtKB-KW"/>
</dbReference>
<name>A0A5R2ASP4_9LEPT</name>
<dbReference type="InterPro" id="IPR036866">
    <property type="entry name" value="RibonucZ/Hydroxyglut_hydro"/>
</dbReference>
<accession>A0A5R2ASP4</accession>
<reference evidence="1 2" key="1">
    <citation type="journal article" date="2019" name="PLoS Negl. Trop. Dis.">
        <title>Revisiting the worldwide diversity of Leptospira species in the environment.</title>
        <authorList>
            <person name="Vincent A.T."/>
            <person name="Schiettekatte O."/>
            <person name="Bourhy P."/>
            <person name="Veyrier F.J."/>
            <person name="Picardeau M."/>
        </authorList>
    </citation>
    <scope>NUCLEOTIDE SEQUENCE [LARGE SCALE GENOMIC DNA]</scope>
    <source>
        <strain evidence="1 2">SSW18</strain>
    </source>
</reference>
<protein>
    <submittedName>
        <fullName evidence="1">MBL fold metallo-hydrolase</fullName>
    </submittedName>
</protein>
<dbReference type="AlphaFoldDB" id="A0A5R2ASP4"/>
<evidence type="ECO:0000313" key="1">
    <source>
        <dbReference type="EMBL" id="TGJ99828.1"/>
    </source>
</evidence>
<keyword evidence="1" id="KW-0378">Hydrolase</keyword>
<gene>
    <name evidence="1" type="ORF">EHO57_13780</name>
</gene>
<dbReference type="SUPFAM" id="SSF56281">
    <property type="entry name" value="Metallo-hydrolase/oxidoreductase"/>
    <property type="match status" value="1"/>
</dbReference>
<sequence>MKVIALGVNSAFAVGEFDSEGKYSPKFQSNFLLEFESRGKGCVDGKPVFRFCLDFGGDIRHSLKGVGLSMSDVDAWYCSHPHADHIGGLEGIALSTFFHPFWNAEKAEWSKASKIPIIERLMAGEELPEECKPIMMGHPAVLRAIWHAGKPGLNTLQGITKVNLGIYFRLVPMHAGVPHTFQDGNREWTVYTIESTHVKAGMESMPSYGLMFESSDGKCVYFPTDTLFMNPKTMAAFYRKANVIYQDTETGPRSEVHSHIDDIRLADPEIKKKCYLYHYNAPPEVEEGEFAGVLQRGEVHLY</sequence>
<dbReference type="Pfam" id="PF23023">
    <property type="entry name" value="Anti-Pycsar_Apyc1"/>
    <property type="match status" value="2"/>
</dbReference>
<dbReference type="Gene3D" id="3.60.15.10">
    <property type="entry name" value="Ribonuclease Z/Hydroxyacylglutathione hydrolase-like"/>
    <property type="match status" value="1"/>
</dbReference>
<evidence type="ECO:0000313" key="2">
    <source>
        <dbReference type="Proteomes" id="UP000297946"/>
    </source>
</evidence>
<proteinExistence type="predicted"/>
<dbReference type="Proteomes" id="UP000297946">
    <property type="component" value="Unassembled WGS sequence"/>
</dbReference>
<comment type="caution">
    <text evidence="1">The sequence shown here is derived from an EMBL/GenBank/DDBJ whole genome shotgun (WGS) entry which is preliminary data.</text>
</comment>
<organism evidence="1 2">
    <name type="scientific">Leptospira langatensis</name>
    <dbReference type="NCBI Taxonomy" id="2484983"/>
    <lineage>
        <taxon>Bacteria</taxon>
        <taxon>Pseudomonadati</taxon>
        <taxon>Spirochaetota</taxon>
        <taxon>Spirochaetia</taxon>
        <taxon>Leptospirales</taxon>
        <taxon>Leptospiraceae</taxon>
        <taxon>Leptospira</taxon>
    </lineage>
</organism>
<dbReference type="EMBL" id="RQER01000008">
    <property type="protein sequence ID" value="TGJ99828.1"/>
    <property type="molecule type" value="Genomic_DNA"/>
</dbReference>
<dbReference type="RefSeq" id="WP_135698335.1">
    <property type="nucleotide sequence ID" value="NZ_RQER01000008.1"/>
</dbReference>